<comment type="function">
    <text evidence="10 11">Involved in cell wall formation. Catalyzes the final step in the synthesis of UDP-N-acetylmuramoyl-pentapeptide, the precursor of murein.</text>
</comment>
<dbReference type="InterPro" id="IPR051046">
    <property type="entry name" value="MurCDEF_CellWall_CoF430Synth"/>
</dbReference>
<feature type="domain" description="Mur ligase central" evidence="14">
    <location>
        <begin position="106"/>
        <end position="295"/>
    </location>
</feature>
<accession>A0ABU3DI52</accession>
<keyword evidence="6 10" id="KW-0133">Cell shape</keyword>
<dbReference type="Pfam" id="PF02875">
    <property type="entry name" value="Mur_ligase_C"/>
    <property type="match status" value="1"/>
</dbReference>
<dbReference type="InterPro" id="IPR004101">
    <property type="entry name" value="Mur_ligase_C"/>
</dbReference>
<organism evidence="15 16">
    <name type="scientific">Tropicimonas omnivorans</name>
    <dbReference type="NCBI Taxonomy" id="3075590"/>
    <lineage>
        <taxon>Bacteria</taxon>
        <taxon>Pseudomonadati</taxon>
        <taxon>Pseudomonadota</taxon>
        <taxon>Alphaproteobacteria</taxon>
        <taxon>Rhodobacterales</taxon>
        <taxon>Roseobacteraceae</taxon>
        <taxon>Tropicimonas</taxon>
    </lineage>
</organism>
<name>A0ABU3DI52_9RHOB</name>
<proteinExistence type="inferred from homology"/>
<dbReference type="EC" id="6.3.2.10" evidence="10 11"/>
<dbReference type="Gene3D" id="3.40.1390.10">
    <property type="entry name" value="MurE/MurF, N-terminal domain"/>
    <property type="match status" value="1"/>
</dbReference>
<evidence type="ECO:0000256" key="7">
    <source>
        <dbReference type="ARBA" id="ARBA00022984"/>
    </source>
</evidence>
<evidence type="ECO:0000256" key="8">
    <source>
        <dbReference type="ARBA" id="ARBA00023306"/>
    </source>
</evidence>
<comment type="subcellular location">
    <subcellularLocation>
        <location evidence="10 11">Cytoplasm</location>
    </subcellularLocation>
</comment>
<dbReference type="Gene3D" id="3.40.1190.10">
    <property type="entry name" value="Mur-like, catalytic domain"/>
    <property type="match status" value="1"/>
</dbReference>
<dbReference type="NCBIfam" id="TIGR01143">
    <property type="entry name" value="murF"/>
    <property type="match status" value="1"/>
</dbReference>
<dbReference type="EMBL" id="JAVRHL010000003">
    <property type="protein sequence ID" value="MDT0683361.1"/>
    <property type="molecule type" value="Genomic_DNA"/>
</dbReference>
<sequence length="482" mass="49192">MSLWTAAEAAEATGAEARGDWTATGLSIDTRTIEPGDLFVALTDMRDGHDFVADALSKGAAAALVSRVPEGVAQDAPLLLAGDVMDALRALGAAGRARSRARVIGVTGSVGKTSTKEMLRAILAGQGNVHAAEKSYNNHWGVPLTLARMPADADFAVIEIGMSNPGEIAPLAALARPHVALVTTVAPAHLAAFGRIEGIAEEKAAIFGGLEPGGVAIVNADLDTTPILVEAARSAGARLSTFGRTAGADWHLGSAEIAGGVTVVQGAGQGEPLVFRLRTAGAHFAMNGLSALAAAAAAGADTAIALGDLGNWTPYEGRGARERVQLDPRAEPGLGFDLIDDSYNANPASVSAALGTLAALTPQDGQGRVGRGRRIAILGDMLELGSGERQLHAALAEDPSMARVDLVHVVGPRMAALHEVLPEEQQGMAVDAAADLATEVRALVDAGDIVLVKGSLGVGLARVVDAIRNIGHSRAADETDEI</sequence>
<keyword evidence="5 10" id="KW-0067">ATP-binding</keyword>
<evidence type="ECO:0000259" key="14">
    <source>
        <dbReference type="Pfam" id="PF08245"/>
    </source>
</evidence>
<dbReference type="HAMAP" id="MF_02019">
    <property type="entry name" value="MurF"/>
    <property type="match status" value="1"/>
</dbReference>
<dbReference type="RefSeq" id="WP_311691830.1">
    <property type="nucleotide sequence ID" value="NZ_JAVRHL010000003.1"/>
</dbReference>
<evidence type="ECO:0000313" key="15">
    <source>
        <dbReference type="EMBL" id="MDT0683361.1"/>
    </source>
</evidence>
<evidence type="ECO:0000259" key="12">
    <source>
        <dbReference type="Pfam" id="PF01225"/>
    </source>
</evidence>
<dbReference type="InterPro" id="IPR005863">
    <property type="entry name" value="UDP-N-AcMur_synth"/>
</dbReference>
<evidence type="ECO:0000259" key="13">
    <source>
        <dbReference type="Pfam" id="PF02875"/>
    </source>
</evidence>
<dbReference type="SUPFAM" id="SSF53244">
    <property type="entry name" value="MurD-like peptide ligases, peptide-binding domain"/>
    <property type="match status" value="1"/>
</dbReference>
<evidence type="ECO:0000256" key="11">
    <source>
        <dbReference type="RuleBase" id="RU004136"/>
    </source>
</evidence>
<reference evidence="15 16" key="1">
    <citation type="submission" date="2023-09" db="EMBL/GenBank/DDBJ databases">
        <authorList>
            <person name="Rey-Velasco X."/>
        </authorList>
    </citation>
    <scope>NUCLEOTIDE SEQUENCE [LARGE SCALE GENOMIC DNA]</scope>
    <source>
        <strain evidence="15 16">F158</strain>
    </source>
</reference>
<evidence type="ECO:0000256" key="2">
    <source>
        <dbReference type="ARBA" id="ARBA00022598"/>
    </source>
</evidence>
<feature type="domain" description="Mur ligase C-terminal" evidence="13">
    <location>
        <begin position="335"/>
        <end position="455"/>
    </location>
</feature>
<keyword evidence="4 10" id="KW-0547">Nucleotide-binding</keyword>
<keyword evidence="8 10" id="KW-0131">Cell cycle</keyword>
<dbReference type="SUPFAM" id="SSF53623">
    <property type="entry name" value="MurD-like peptide ligases, catalytic domain"/>
    <property type="match status" value="1"/>
</dbReference>
<dbReference type="Pfam" id="PF01225">
    <property type="entry name" value="Mur_ligase"/>
    <property type="match status" value="1"/>
</dbReference>
<keyword evidence="7 10" id="KW-0573">Peptidoglycan synthesis</keyword>
<protein>
    <recommendedName>
        <fullName evidence="10 11">UDP-N-acetylmuramoyl-tripeptide--D-alanyl-D-alanine ligase</fullName>
        <ecNumber evidence="10 11">6.3.2.10</ecNumber>
    </recommendedName>
    <alternativeName>
        <fullName evidence="10">D-alanyl-D-alanine-adding enzyme</fullName>
    </alternativeName>
</protein>
<evidence type="ECO:0000256" key="6">
    <source>
        <dbReference type="ARBA" id="ARBA00022960"/>
    </source>
</evidence>
<dbReference type="InterPro" id="IPR035911">
    <property type="entry name" value="MurE/MurF_N"/>
</dbReference>
<keyword evidence="1 10" id="KW-0963">Cytoplasm</keyword>
<dbReference type="InterPro" id="IPR036615">
    <property type="entry name" value="Mur_ligase_C_dom_sf"/>
</dbReference>
<dbReference type="Pfam" id="PF08245">
    <property type="entry name" value="Mur_ligase_M"/>
    <property type="match status" value="1"/>
</dbReference>
<dbReference type="Gene3D" id="3.90.190.20">
    <property type="entry name" value="Mur ligase, C-terminal domain"/>
    <property type="match status" value="1"/>
</dbReference>
<dbReference type="InterPro" id="IPR013221">
    <property type="entry name" value="Mur_ligase_cen"/>
</dbReference>
<evidence type="ECO:0000256" key="5">
    <source>
        <dbReference type="ARBA" id="ARBA00022840"/>
    </source>
</evidence>
<comment type="catalytic activity">
    <reaction evidence="10 11">
        <text>D-alanyl-D-alanine + UDP-N-acetyl-alpha-D-muramoyl-L-alanyl-gamma-D-glutamyl-meso-2,6-diaminopimelate + ATP = UDP-N-acetyl-alpha-D-muramoyl-L-alanyl-gamma-D-glutamyl-meso-2,6-diaminopimeloyl-D-alanyl-D-alanine + ADP + phosphate + H(+)</text>
        <dbReference type="Rhea" id="RHEA:28374"/>
        <dbReference type="ChEBI" id="CHEBI:15378"/>
        <dbReference type="ChEBI" id="CHEBI:30616"/>
        <dbReference type="ChEBI" id="CHEBI:43474"/>
        <dbReference type="ChEBI" id="CHEBI:57822"/>
        <dbReference type="ChEBI" id="CHEBI:61386"/>
        <dbReference type="ChEBI" id="CHEBI:83905"/>
        <dbReference type="ChEBI" id="CHEBI:456216"/>
        <dbReference type="EC" id="6.3.2.10"/>
    </reaction>
</comment>
<keyword evidence="9 10" id="KW-0961">Cell wall biogenesis/degradation</keyword>
<dbReference type="InterPro" id="IPR000713">
    <property type="entry name" value="Mur_ligase_N"/>
</dbReference>
<dbReference type="PANTHER" id="PTHR43024">
    <property type="entry name" value="UDP-N-ACETYLMURAMOYL-TRIPEPTIDE--D-ALANYL-D-ALANINE LIGASE"/>
    <property type="match status" value="1"/>
</dbReference>
<dbReference type="GO" id="GO:0047480">
    <property type="term" value="F:UDP-N-acetylmuramoyl-tripeptide-D-alanyl-D-alanine ligase activity"/>
    <property type="evidence" value="ECO:0007669"/>
    <property type="project" value="UniProtKB-EC"/>
</dbReference>
<comment type="similarity">
    <text evidence="10">Belongs to the MurCDEF family. MurF subfamily.</text>
</comment>
<keyword evidence="2 10" id="KW-0436">Ligase</keyword>
<dbReference type="InterPro" id="IPR036565">
    <property type="entry name" value="Mur-like_cat_sf"/>
</dbReference>
<evidence type="ECO:0000256" key="10">
    <source>
        <dbReference type="HAMAP-Rule" id="MF_02019"/>
    </source>
</evidence>
<dbReference type="Proteomes" id="UP001265259">
    <property type="component" value="Unassembled WGS sequence"/>
</dbReference>
<evidence type="ECO:0000256" key="4">
    <source>
        <dbReference type="ARBA" id="ARBA00022741"/>
    </source>
</evidence>
<feature type="domain" description="Mur ligase N-terminal catalytic" evidence="12">
    <location>
        <begin position="24"/>
        <end position="69"/>
    </location>
</feature>
<evidence type="ECO:0000313" key="16">
    <source>
        <dbReference type="Proteomes" id="UP001265259"/>
    </source>
</evidence>
<evidence type="ECO:0000256" key="3">
    <source>
        <dbReference type="ARBA" id="ARBA00022618"/>
    </source>
</evidence>
<gene>
    <name evidence="10 15" type="primary">murF</name>
    <name evidence="15" type="ORF">RM543_11745</name>
</gene>
<dbReference type="PANTHER" id="PTHR43024:SF1">
    <property type="entry name" value="UDP-N-ACETYLMURAMOYL-TRIPEPTIDE--D-ALANYL-D-ALANINE LIGASE"/>
    <property type="match status" value="1"/>
</dbReference>
<feature type="binding site" evidence="10">
    <location>
        <begin position="108"/>
        <end position="114"/>
    </location>
    <ligand>
        <name>ATP</name>
        <dbReference type="ChEBI" id="CHEBI:30616"/>
    </ligand>
</feature>
<keyword evidence="3 10" id="KW-0132">Cell division</keyword>
<comment type="caution">
    <text evidence="15">The sequence shown here is derived from an EMBL/GenBank/DDBJ whole genome shotgun (WGS) entry which is preliminary data.</text>
</comment>
<evidence type="ECO:0000256" key="9">
    <source>
        <dbReference type="ARBA" id="ARBA00023316"/>
    </source>
</evidence>
<dbReference type="SUPFAM" id="SSF63418">
    <property type="entry name" value="MurE/MurF N-terminal domain"/>
    <property type="match status" value="1"/>
</dbReference>
<comment type="pathway">
    <text evidence="10 11">Cell wall biogenesis; peptidoglycan biosynthesis.</text>
</comment>
<keyword evidence="16" id="KW-1185">Reference proteome</keyword>
<evidence type="ECO:0000256" key="1">
    <source>
        <dbReference type="ARBA" id="ARBA00022490"/>
    </source>
</evidence>